<dbReference type="AlphaFoldDB" id="A0A0J8BSC7"/>
<dbReference type="eggNOG" id="ENOG502QWDY">
    <property type="taxonomic scope" value="Eukaryota"/>
</dbReference>
<dbReference type="Proteomes" id="UP000035740">
    <property type="component" value="Chromosome 8"/>
</dbReference>
<sequence>MRTHTIRSWPPLFIFLYLLILCVIHTSVAAPAPEASQAYVYALCPDMATVSPSSKYQSNINIVLSYLSSNTSHVNRFYNTSVGRGSDKVYGLFFCRLDVTDAACKKCVSLASHELGTRCPGKKDSTVWYFDQCVLHYSNRSFLGSMHDAPMIPMWNRENSVDIWNVTSNMTGFTRVLLDTMWQATINATSGRRERKFATKEARFVGNLTKLNTLYTLVECTPDISLNDCRRCLKMVIGNTTELCNVKGGCTLMCPNCNMRYDIYPFYGDAVRNSSGLAFDPLNNETPAKGTKRLTGVLIGTITGAVIALTLLVGVLIFVCKRKSKKALTGFNDIEALNNFFRLDGNEESLLDRAWRLWDEGYAMKLVDSRMGDDASLEEAEKCIHIGLLCIQEDASRRPRMATVVASLNGDAVVLPPPTAPHFFVSGTYSEIDEFSGVGLSASGATVFTGSSSNTEMDPR</sequence>
<feature type="domain" description="Gnk2-homologous" evidence="5">
    <location>
        <begin position="38"/>
        <end position="142"/>
    </location>
</feature>
<evidence type="ECO:0000313" key="6">
    <source>
        <dbReference type="EMBL" id="KMT04047.1"/>
    </source>
</evidence>
<organism evidence="6 7">
    <name type="scientific">Beta vulgaris subsp. vulgaris</name>
    <name type="common">Beet</name>
    <dbReference type="NCBI Taxonomy" id="3555"/>
    <lineage>
        <taxon>Eukaryota</taxon>
        <taxon>Viridiplantae</taxon>
        <taxon>Streptophyta</taxon>
        <taxon>Embryophyta</taxon>
        <taxon>Tracheophyta</taxon>
        <taxon>Spermatophyta</taxon>
        <taxon>Magnoliopsida</taxon>
        <taxon>eudicotyledons</taxon>
        <taxon>Gunneridae</taxon>
        <taxon>Pentapetalae</taxon>
        <taxon>Caryophyllales</taxon>
        <taxon>Chenopodiaceae</taxon>
        <taxon>Betoideae</taxon>
        <taxon>Beta</taxon>
    </lineage>
</organism>
<evidence type="ECO:0000256" key="4">
    <source>
        <dbReference type="SAM" id="SignalP"/>
    </source>
</evidence>
<dbReference type="FunFam" id="3.30.430.20:FF:000003">
    <property type="entry name" value="Cysteine-rich RLK (RECEPTOR-like protein kinase) 10"/>
    <property type="match status" value="1"/>
</dbReference>
<accession>A0A0J8BSC7</accession>
<dbReference type="Gene3D" id="1.10.510.10">
    <property type="entry name" value="Transferase(Phosphotransferase) domain 1"/>
    <property type="match status" value="1"/>
</dbReference>
<name>A0A0J8BSC7_BETVV</name>
<dbReference type="OMA" id="THTIRSW"/>
<evidence type="ECO:0000313" key="7">
    <source>
        <dbReference type="Proteomes" id="UP000035740"/>
    </source>
</evidence>
<keyword evidence="3" id="KW-1133">Transmembrane helix</keyword>
<feature type="chain" id="PRO_5005295040" description="Gnk2-homologous domain-containing protein" evidence="4">
    <location>
        <begin position="30"/>
        <end position="460"/>
    </location>
</feature>
<dbReference type="Gene3D" id="3.30.430.20">
    <property type="entry name" value="Gnk2 domain, C-X8-C-X2-C motif"/>
    <property type="match status" value="2"/>
</dbReference>
<dbReference type="PANTHER" id="PTHR32099:SF42">
    <property type="entry name" value="CYSTEINE-RICH RECEPTOR-LIKE PROTEIN KINASE 9-RELATED"/>
    <property type="match status" value="1"/>
</dbReference>
<evidence type="ECO:0000259" key="5">
    <source>
        <dbReference type="PROSITE" id="PS51473"/>
    </source>
</evidence>
<feature type="signal peptide" evidence="4">
    <location>
        <begin position="1"/>
        <end position="29"/>
    </location>
</feature>
<evidence type="ECO:0000256" key="3">
    <source>
        <dbReference type="SAM" id="Phobius"/>
    </source>
</evidence>
<dbReference type="InterPro" id="IPR002902">
    <property type="entry name" value="GNK2"/>
</dbReference>
<feature type="transmembrane region" description="Helical" evidence="3">
    <location>
        <begin position="297"/>
        <end position="319"/>
    </location>
</feature>
<dbReference type="EMBL" id="KQ090159">
    <property type="protein sequence ID" value="KMT04047.1"/>
    <property type="molecule type" value="Genomic_DNA"/>
</dbReference>
<protein>
    <recommendedName>
        <fullName evidence="5">Gnk2-homologous domain-containing protein</fullName>
    </recommendedName>
</protein>
<dbReference type="Gramene" id="KMT04047">
    <property type="protein sequence ID" value="KMT04047"/>
    <property type="gene ID" value="BVRB_8g186440"/>
</dbReference>
<dbReference type="Pfam" id="PF01657">
    <property type="entry name" value="Stress-antifung"/>
    <property type="match status" value="2"/>
</dbReference>
<gene>
    <name evidence="6" type="ORF">BVRB_8g186440</name>
</gene>
<dbReference type="InterPro" id="IPR038408">
    <property type="entry name" value="GNK2_sf"/>
</dbReference>
<reference evidence="6 7" key="1">
    <citation type="journal article" date="2014" name="Nature">
        <title>The genome of the recently domesticated crop plant sugar beet (Beta vulgaris).</title>
        <authorList>
            <person name="Dohm J.C."/>
            <person name="Minoche A.E."/>
            <person name="Holtgrawe D."/>
            <person name="Capella-Gutierrez S."/>
            <person name="Zakrzewski F."/>
            <person name="Tafer H."/>
            <person name="Rupp O."/>
            <person name="Sorensen T.R."/>
            <person name="Stracke R."/>
            <person name="Reinhardt R."/>
            <person name="Goesmann A."/>
            <person name="Kraft T."/>
            <person name="Schulz B."/>
            <person name="Stadler P.F."/>
            <person name="Schmidt T."/>
            <person name="Gabaldon T."/>
            <person name="Lehrach H."/>
            <person name="Weisshaar B."/>
            <person name="Himmelbauer H."/>
        </authorList>
    </citation>
    <scope>NUCLEOTIDE SEQUENCE [LARGE SCALE GENOMIC DNA]</scope>
    <source>
        <tissue evidence="6">Taproot</tissue>
    </source>
</reference>
<dbReference type="PANTHER" id="PTHR32099">
    <property type="entry name" value="CYSTEINE-RICH REPEAT SECRETORY PROTEIN"/>
    <property type="match status" value="1"/>
</dbReference>
<evidence type="ECO:0000256" key="1">
    <source>
        <dbReference type="ARBA" id="ARBA00022729"/>
    </source>
</evidence>
<keyword evidence="1 4" id="KW-0732">Signal</keyword>
<proteinExistence type="predicted"/>
<evidence type="ECO:0000256" key="2">
    <source>
        <dbReference type="ARBA" id="ARBA00022737"/>
    </source>
</evidence>
<keyword evidence="7" id="KW-1185">Reference proteome</keyword>
<feature type="domain" description="Gnk2-homologous" evidence="5">
    <location>
        <begin position="154"/>
        <end position="266"/>
    </location>
</feature>
<keyword evidence="3" id="KW-0472">Membrane</keyword>
<dbReference type="CDD" id="cd23509">
    <property type="entry name" value="Gnk2-like"/>
    <property type="match status" value="2"/>
</dbReference>
<keyword evidence="3" id="KW-0812">Transmembrane</keyword>
<dbReference type="OrthoDB" id="4062651at2759"/>
<keyword evidence="2" id="KW-0677">Repeat</keyword>
<dbReference type="PROSITE" id="PS51473">
    <property type="entry name" value="GNK2"/>
    <property type="match status" value="2"/>
</dbReference>